<dbReference type="Pfam" id="PF00400">
    <property type="entry name" value="WD40"/>
    <property type="match status" value="2"/>
</dbReference>
<dbReference type="InterPro" id="IPR000387">
    <property type="entry name" value="Tyr_Pase_dom"/>
</dbReference>
<accession>E2BXL6</accession>
<dbReference type="Gene3D" id="2.40.50.140">
    <property type="entry name" value="Nucleic acid-binding proteins"/>
    <property type="match status" value="1"/>
</dbReference>
<dbReference type="InterPro" id="IPR029021">
    <property type="entry name" value="Prot-tyrosine_phosphatase-like"/>
</dbReference>
<dbReference type="GO" id="GO:0005525">
    <property type="term" value="F:GTP binding"/>
    <property type="evidence" value="ECO:0007669"/>
    <property type="project" value="UniProtKB-KW"/>
</dbReference>
<dbReference type="SUPFAM" id="SSF56091">
    <property type="entry name" value="DNA ligase/mRNA capping enzyme, catalytic domain"/>
    <property type="match status" value="1"/>
</dbReference>
<dbReference type="Gene3D" id="3.90.190.10">
    <property type="entry name" value="Protein tyrosine phosphatase superfamily"/>
    <property type="match status" value="1"/>
</dbReference>
<dbReference type="PROSITE" id="PS50082">
    <property type="entry name" value="WD_REPEATS_2"/>
    <property type="match status" value="1"/>
</dbReference>
<dbReference type="SUPFAM" id="SSF50249">
    <property type="entry name" value="Nucleic acid-binding proteins"/>
    <property type="match status" value="1"/>
</dbReference>
<comment type="subcellular location">
    <subcellularLocation>
        <location evidence="1">Nucleus</location>
    </subcellularLocation>
</comment>
<dbReference type="Gene3D" id="3.30.470.30">
    <property type="entry name" value="DNA ligase/mRNA capping enzyme"/>
    <property type="match status" value="1"/>
</dbReference>
<dbReference type="Pfam" id="PF03919">
    <property type="entry name" value="mRNA_cap_C"/>
    <property type="match status" value="1"/>
</dbReference>
<dbReference type="InterPro" id="IPR016130">
    <property type="entry name" value="Tyr_Pase_AS"/>
</dbReference>
<evidence type="ECO:0000256" key="13">
    <source>
        <dbReference type="PROSITE-ProRule" id="PRU00221"/>
    </source>
</evidence>
<evidence type="ECO:0000256" key="11">
    <source>
        <dbReference type="ARBA" id="ARBA00023242"/>
    </source>
</evidence>
<dbReference type="FunFam" id="3.30.470.30:FF:000040">
    <property type="entry name" value="mRNA-capping enzyme"/>
    <property type="match status" value="1"/>
</dbReference>
<dbReference type="InterPro" id="IPR036322">
    <property type="entry name" value="WD40_repeat_dom_sf"/>
</dbReference>
<dbReference type="EC" id="2.7.7.50" evidence="2"/>
<keyword evidence="6" id="KW-0547">Nucleotide-binding</keyword>
<comment type="catalytic activity">
    <reaction evidence="12">
        <text>a 5'-end diphospho-ribonucleoside in mRNA + GTP + H(+) = a 5'-end (5'-triphosphoguanosine)-ribonucleoside in mRNA + diphosphate</text>
        <dbReference type="Rhea" id="RHEA:67012"/>
        <dbReference type="Rhea" id="RHEA-COMP:17165"/>
        <dbReference type="Rhea" id="RHEA-COMP:17166"/>
        <dbReference type="ChEBI" id="CHEBI:15378"/>
        <dbReference type="ChEBI" id="CHEBI:33019"/>
        <dbReference type="ChEBI" id="CHEBI:37565"/>
        <dbReference type="ChEBI" id="CHEBI:167616"/>
        <dbReference type="ChEBI" id="CHEBI:167617"/>
        <dbReference type="EC" id="2.7.7.50"/>
    </reaction>
    <physiologicalReaction direction="left-to-right" evidence="12">
        <dbReference type="Rhea" id="RHEA:67013"/>
    </physiologicalReaction>
</comment>
<evidence type="ECO:0000256" key="10">
    <source>
        <dbReference type="ARBA" id="ARBA00023134"/>
    </source>
</evidence>
<dbReference type="GO" id="GO:0006370">
    <property type="term" value="P:7-methylguanosine mRNA capping"/>
    <property type="evidence" value="ECO:0007669"/>
    <property type="project" value="UniProtKB-KW"/>
</dbReference>
<reference evidence="17 18" key="1">
    <citation type="journal article" date="2010" name="Science">
        <title>Genomic comparison of the ants Camponotus floridanus and Harpegnathos saltator.</title>
        <authorList>
            <person name="Bonasio R."/>
            <person name="Zhang G."/>
            <person name="Ye C."/>
            <person name="Mutti N.S."/>
            <person name="Fang X."/>
            <person name="Qin N."/>
            <person name="Donahue G."/>
            <person name="Yang P."/>
            <person name="Li Q."/>
            <person name="Li C."/>
            <person name="Zhang P."/>
            <person name="Huang Z."/>
            <person name="Berger S.L."/>
            <person name="Reinberg D."/>
            <person name="Wang J."/>
            <person name="Liebig J."/>
        </authorList>
    </citation>
    <scope>NUCLEOTIDE SEQUENCE [LARGE SCALE GENOMIC DNA]</scope>
    <source>
        <strain evidence="17 18">R22 G/1</strain>
    </source>
</reference>
<evidence type="ECO:0000256" key="1">
    <source>
        <dbReference type="ARBA" id="ARBA00004123"/>
    </source>
</evidence>
<dbReference type="Gene3D" id="2.130.10.10">
    <property type="entry name" value="YVTN repeat-like/Quinoprotein amine dehydrogenase"/>
    <property type="match status" value="1"/>
</dbReference>
<dbReference type="AlphaFoldDB" id="E2BXL6"/>
<dbReference type="FunFam" id="3.90.190.10:FF:000040">
    <property type="entry name" value="mRNA-capping enzyme"/>
    <property type="match status" value="1"/>
</dbReference>
<dbReference type="PROSITE" id="PS00383">
    <property type="entry name" value="TYR_PHOSPHATASE_1"/>
    <property type="match status" value="1"/>
</dbReference>
<evidence type="ECO:0000313" key="18">
    <source>
        <dbReference type="Proteomes" id="UP000008237"/>
    </source>
</evidence>
<feature type="region of interest" description="Disordered" evidence="14">
    <location>
        <begin position="194"/>
        <end position="238"/>
    </location>
</feature>
<evidence type="ECO:0000256" key="4">
    <source>
        <dbReference type="ARBA" id="ARBA00022679"/>
    </source>
</evidence>
<dbReference type="GO" id="GO:0004721">
    <property type="term" value="F:phosphoprotein phosphatase activity"/>
    <property type="evidence" value="ECO:0007669"/>
    <property type="project" value="UniProtKB-KW"/>
</dbReference>
<dbReference type="InterPro" id="IPR020422">
    <property type="entry name" value="TYR_PHOSPHATASE_DUAL_dom"/>
</dbReference>
<keyword evidence="10" id="KW-0342">GTP-binding</keyword>
<evidence type="ECO:0000256" key="5">
    <source>
        <dbReference type="ARBA" id="ARBA00022695"/>
    </source>
</evidence>
<keyword evidence="5" id="KW-0548">Nucleotidyltransferase</keyword>
<dbReference type="GO" id="GO:0005524">
    <property type="term" value="F:ATP binding"/>
    <property type="evidence" value="ECO:0007669"/>
    <property type="project" value="InterPro"/>
</dbReference>
<dbReference type="Pfam" id="PF00782">
    <property type="entry name" value="DSPc"/>
    <property type="match status" value="1"/>
</dbReference>
<evidence type="ECO:0000256" key="2">
    <source>
        <dbReference type="ARBA" id="ARBA00012475"/>
    </source>
</evidence>
<dbReference type="InterPro" id="IPR051029">
    <property type="entry name" value="mRNA_Capping_Enz/RNA_Phosphat"/>
</dbReference>
<dbReference type="OMA" id="LGPPDRW"/>
<keyword evidence="3" id="KW-0507">mRNA processing</keyword>
<name>E2BXL6_HARSA</name>
<dbReference type="PROSITE" id="PS50054">
    <property type="entry name" value="TYR_PHOSPHATASE_DUAL"/>
    <property type="match status" value="1"/>
</dbReference>
<proteinExistence type="predicted"/>
<feature type="domain" description="Tyrosine-protein phosphatase" evidence="15">
    <location>
        <begin position="20"/>
        <end position="189"/>
    </location>
</feature>
<keyword evidence="13" id="KW-0853">WD repeat</keyword>
<dbReference type="InterPro" id="IPR012340">
    <property type="entry name" value="NA-bd_OB-fold"/>
</dbReference>
<dbReference type="InterPro" id="IPR001339">
    <property type="entry name" value="mRNA_cap_enzyme_adenylation"/>
</dbReference>
<evidence type="ECO:0000256" key="9">
    <source>
        <dbReference type="ARBA" id="ARBA00023042"/>
    </source>
</evidence>
<dbReference type="CDD" id="cd17664">
    <property type="entry name" value="Mce1_N"/>
    <property type="match status" value="1"/>
</dbReference>
<feature type="repeat" description="WD" evidence="13">
    <location>
        <begin position="766"/>
        <end position="798"/>
    </location>
</feature>
<evidence type="ECO:0000256" key="8">
    <source>
        <dbReference type="ARBA" id="ARBA00022912"/>
    </source>
</evidence>
<keyword evidence="11" id="KW-0539">Nucleus</keyword>
<keyword evidence="4" id="KW-0808">Transferase</keyword>
<protein>
    <recommendedName>
        <fullName evidence="2">mRNA guanylyltransferase</fullName>
        <ecNumber evidence="2">2.7.7.50</ecNumber>
    </recommendedName>
</protein>
<dbReference type="SUPFAM" id="SSF52799">
    <property type="entry name" value="(Phosphotyrosine protein) phosphatases II"/>
    <property type="match status" value="1"/>
</dbReference>
<dbReference type="PROSITE" id="PS50056">
    <property type="entry name" value="TYR_PHOSPHATASE_2"/>
    <property type="match status" value="1"/>
</dbReference>
<dbReference type="InParanoid" id="E2BXL6"/>
<dbReference type="InterPro" id="IPR013846">
    <property type="entry name" value="mRNA_cap_enzyme_C"/>
</dbReference>
<evidence type="ECO:0000256" key="3">
    <source>
        <dbReference type="ARBA" id="ARBA00022664"/>
    </source>
</evidence>
<dbReference type="InterPro" id="IPR000340">
    <property type="entry name" value="Dual-sp_phosphatase_cat-dom"/>
</dbReference>
<keyword evidence="18" id="KW-1185">Reference proteome</keyword>
<evidence type="ECO:0000313" key="17">
    <source>
        <dbReference type="EMBL" id="EFN79585.1"/>
    </source>
</evidence>
<dbReference type="EMBL" id="GL451265">
    <property type="protein sequence ID" value="EFN79585.1"/>
    <property type="molecule type" value="Genomic_DNA"/>
</dbReference>
<dbReference type="STRING" id="610380.E2BXL6"/>
<dbReference type="InterPro" id="IPR015943">
    <property type="entry name" value="WD40/YVTN_repeat-like_dom_sf"/>
</dbReference>
<dbReference type="GO" id="GO:0004484">
    <property type="term" value="F:mRNA guanylyltransferase activity"/>
    <property type="evidence" value="ECO:0007669"/>
    <property type="project" value="UniProtKB-EC"/>
</dbReference>
<evidence type="ECO:0000256" key="14">
    <source>
        <dbReference type="SAM" id="MobiDB-lite"/>
    </source>
</evidence>
<keyword evidence="8" id="KW-0904">Protein phosphatase</keyword>
<keyword evidence="7" id="KW-0378">Hydrolase</keyword>
<evidence type="ECO:0000256" key="6">
    <source>
        <dbReference type="ARBA" id="ARBA00022741"/>
    </source>
</evidence>
<dbReference type="PANTHER" id="PTHR10367">
    <property type="entry name" value="MRNA-CAPPING ENZYME"/>
    <property type="match status" value="1"/>
</dbReference>
<gene>
    <name evidence="17" type="ORF">EAI_01284</name>
</gene>
<dbReference type="Proteomes" id="UP000008237">
    <property type="component" value="Unassembled WGS sequence"/>
</dbReference>
<evidence type="ECO:0000256" key="7">
    <source>
        <dbReference type="ARBA" id="ARBA00022801"/>
    </source>
</evidence>
<dbReference type="FunFam" id="2.40.50.140:FF:000291">
    <property type="entry name" value="mRNA-capping enzyme"/>
    <property type="match status" value="1"/>
</dbReference>
<feature type="domain" description="Tyrosine specific protein phosphatases" evidence="16">
    <location>
        <begin position="110"/>
        <end position="177"/>
    </location>
</feature>
<dbReference type="PANTHER" id="PTHR10367:SF17">
    <property type="entry name" value="MRNA-CAPPING ENZYME"/>
    <property type="match status" value="1"/>
</dbReference>
<dbReference type="GO" id="GO:0005634">
    <property type="term" value="C:nucleus"/>
    <property type="evidence" value="ECO:0007669"/>
    <property type="project" value="UniProtKB-SubCell"/>
</dbReference>
<dbReference type="SUPFAM" id="SSF50978">
    <property type="entry name" value="WD40 repeat-like"/>
    <property type="match status" value="1"/>
</dbReference>
<evidence type="ECO:0000259" key="16">
    <source>
        <dbReference type="PROSITE" id="PS50056"/>
    </source>
</evidence>
<dbReference type="CDD" id="cd07895">
    <property type="entry name" value="Adenylation_mRNA_capping"/>
    <property type="match status" value="1"/>
</dbReference>
<dbReference type="SMART" id="SM00320">
    <property type="entry name" value="WD40"/>
    <property type="match status" value="4"/>
</dbReference>
<dbReference type="Pfam" id="PF01331">
    <property type="entry name" value="mRNA_cap_enzyme"/>
    <property type="match status" value="1"/>
</dbReference>
<dbReference type="InterPro" id="IPR001680">
    <property type="entry name" value="WD40_rpt"/>
</dbReference>
<dbReference type="FunCoup" id="E2BXL6">
    <property type="interactions" value="1888"/>
</dbReference>
<keyword evidence="9" id="KW-0506">mRNA capping</keyword>
<evidence type="ECO:0000256" key="12">
    <source>
        <dbReference type="ARBA" id="ARBA00044624"/>
    </source>
</evidence>
<organism evidence="18">
    <name type="scientific">Harpegnathos saltator</name>
    <name type="common">Jerdon's jumping ant</name>
    <dbReference type="NCBI Taxonomy" id="610380"/>
    <lineage>
        <taxon>Eukaryota</taxon>
        <taxon>Metazoa</taxon>
        <taxon>Ecdysozoa</taxon>
        <taxon>Arthropoda</taxon>
        <taxon>Hexapoda</taxon>
        <taxon>Insecta</taxon>
        <taxon>Pterygota</taxon>
        <taxon>Neoptera</taxon>
        <taxon>Endopterygota</taxon>
        <taxon>Hymenoptera</taxon>
        <taxon>Apocrita</taxon>
        <taxon>Aculeata</taxon>
        <taxon>Formicoidea</taxon>
        <taxon>Formicidae</taxon>
        <taxon>Ponerinae</taxon>
        <taxon>Ponerini</taxon>
        <taxon>Harpegnathos</taxon>
    </lineage>
</organism>
<dbReference type="OrthoDB" id="200924at2759"/>
<evidence type="ECO:0000259" key="15">
    <source>
        <dbReference type="PROSITE" id="PS50054"/>
    </source>
</evidence>
<sequence>MSGNNESRGGVPPRWLHCPRKAMKLIQNKFLAFKTPLSSAYDNHVPEECRFTIDMLFAYLKSQKLKLGLWIDLTNTSRFYDRKCIENYGCKYLKLQCRGHGETPSEEQTRTFVQVCRNFIAHNPLEIVGVHCTHGFNRTGFLVISYLVEIDGTSVDAALAEFAIARPPGIYKGDYIQELYKRYDDVDDAPPPPAKPTWCLEYDDSNVEDKNSDTSSGVENPESEGHGKRKGKREFNNKNPMFMAGVPGVTPILDKMILSGVQKRVQEICGWKSSGFPGCQPVTMDLENIMLLHNKPYRVSWKADGTRYMMLIQGDRDVYFVDRDNSVFQVNGLTFPHVRQTTRCLRDTLLDGEMVIDKDGNKNIPRYLVYDVIMYDGQDVSKLPFHPDRYYIIERQIIAGRLRAMKEGRLLKEREPFSVRLKYFWDVTQSKNLLGEKFASQLSHEPDGLIFQPAEEKYCTGPSPELLKWKPVSLNSVDFRLKIVTETGEGILPRKVGHLYVGGQKMPYGMIKITKQIKDLDNTIIECKLENGQWAYMRQRTDKSFPNSLSTADSVCRSIFKPVTKEGLLDFIEKRRFAREDAVCVGTADSELMRPPSKRPRNYRSVMLWCVKDLASKDRRSLRVNIEYDHATLIRWSPDGKAFIIHKAMANAIEVYKVAKKPDGFLASATKALEFPKRHTEDVVGMDIACTGKYIITCSKMNDLIVWDLKGQPLATVELHLGSTHRARISPCGRFVVASGFTPDVNVFEVVFKQSDFKHVAKAFDLAGHTSGVHDFGFSADTSQMATVSKDGTYRFYNTKIEFEKGEDPHLLTTGNWDTTTPASLVLSPNGEVLVIAHGSSISFYSTITGALDNTIDDLFLGPITCLAFEAAGEYLLVSGDKHIKIFRNVTGYRTAIESAKRKLELRQTQATRERLEKIIHDNTEFLAKMGEKCP</sequence>